<dbReference type="PANTHER" id="PTHR30466:SF15">
    <property type="entry name" value="POSSIBLE OXIDOREDUCTASE"/>
    <property type="match status" value="1"/>
</dbReference>
<name>A0ABV8VEQ8_9NOCA</name>
<dbReference type="InterPro" id="IPR012349">
    <property type="entry name" value="Split_barrel_FMN-bd"/>
</dbReference>
<dbReference type="InterPro" id="IPR050268">
    <property type="entry name" value="NADH-dep_flavin_reductase"/>
</dbReference>
<protein>
    <submittedName>
        <fullName evidence="4">Flavin reductase family protein</fullName>
        <ecNumber evidence="4">1.5.1.-</ecNumber>
    </submittedName>
</protein>
<dbReference type="Proteomes" id="UP001595844">
    <property type="component" value="Unassembled WGS sequence"/>
</dbReference>
<evidence type="ECO:0000256" key="2">
    <source>
        <dbReference type="ARBA" id="ARBA00023002"/>
    </source>
</evidence>
<dbReference type="Gene3D" id="2.30.110.10">
    <property type="entry name" value="Electron Transport, Fmn-binding Protein, Chain A"/>
    <property type="match status" value="1"/>
</dbReference>
<dbReference type="Pfam" id="PF01613">
    <property type="entry name" value="Flavin_Reduct"/>
    <property type="match status" value="1"/>
</dbReference>
<reference evidence="5" key="1">
    <citation type="journal article" date="2019" name="Int. J. Syst. Evol. Microbiol.">
        <title>The Global Catalogue of Microorganisms (GCM) 10K type strain sequencing project: providing services to taxonomists for standard genome sequencing and annotation.</title>
        <authorList>
            <consortium name="The Broad Institute Genomics Platform"/>
            <consortium name="The Broad Institute Genome Sequencing Center for Infectious Disease"/>
            <person name="Wu L."/>
            <person name="Ma J."/>
        </authorList>
    </citation>
    <scope>NUCLEOTIDE SEQUENCE [LARGE SCALE GENOMIC DNA]</scope>
    <source>
        <strain evidence="5">IBRC-M 10490</strain>
    </source>
</reference>
<dbReference type="RefSeq" id="WP_378559689.1">
    <property type="nucleotide sequence ID" value="NZ_JBHSDL010000013.1"/>
</dbReference>
<comment type="caution">
    <text evidence="4">The sequence shown here is derived from an EMBL/GenBank/DDBJ whole genome shotgun (WGS) entry which is preliminary data.</text>
</comment>
<dbReference type="SMART" id="SM00903">
    <property type="entry name" value="Flavin_Reduct"/>
    <property type="match status" value="1"/>
</dbReference>
<comment type="similarity">
    <text evidence="1">Belongs to the non-flavoprotein flavin reductase family.</text>
</comment>
<dbReference type="SUPFAM" id="SSF50475">
    <property type="entry name" value="FMN-binding split barrel"/>
    <property type="match status" value="1"/>
</dbReference>
<evidence type="ECO:0000256" key="1">
    <source>
        <dbReference type="ARBA" id="ARBA00008898"/>
    </source>
</evidence>
<keyword evidence="5" id="KW-1185">Reference proteome</keyword>
<dbReference type="GO" id="GO:0016491">
    <property type="term" value="F:oxidoreductase activity"/>
    <property type="evidence" value="ECO:0007669"/>
    <property type="project" value="UniProtKB-KW"/>
</dbReference>
<proteinExistence type="inferred from homology"/>
<dbReference type="InterPro" id="IPR002563">
    <property type="entry name" value="Flavin_Rdtase-like_dom"/>
</dbReference>
<evidence type="ECO:0000259" key="3">
    <source>
        <dbReference type="SMART" id="SM00903"/>
    </source>
</evidence>
<gene>
    <name evidence="4" type="ORF">ACFO5K_10435</name>
</gene>
<feature type="domain" description="Flavin reductase like" evidence="3">
    <location>
        <begin position="14"/>
        <end position="163"/>
    </location>
</feature>
<evidence type="ECO:0000313" key="4">
    <source>
        <dbReference type="EMBL" id="MFC4374520.1"/>
    </source>
</evidence>
<dbReference type="EC" id="1.5.1.-" evidence="4"/>
<evidence type="ECO:0000313" key="5">
    <source>
        <dbReference type="Proteomes" id="UP001595844"/>
    </source>
</evidence>
<organism evidence="4 5">
    <name type="scientific">Nocardia halotolerans</name>
    <dbReference type="NCBI Taxonomy" id="1755878"/>
    <lineage>
        <taxon>Bacteria</taxon>
        <taxon>Bacillati</taxon>
        <taxon>Actinomycetota</taxon>
        <taxon>Actinomycetes</taxon>
        <taxon>Mycobacteriales</taxon>
        <taxon>Nocardiaceae</taxon>
        <taxon>Nocardia</taxon>
    </lineage>
</organism>
<dbReference type="EMBL" id="JBHSDL010000013">
    <property type="protein sequence ID" value="MFC4374520.1"/>
    <property type="molecule type" value="Genomic_DNA"/>
</dbReference>
<accession>A0ABV8VEQ8</accession>
<sequence length="168" mass="17797">MGADNLEESFDAVIATADGPVWVVTTVAGGQRAGCLIGFATQVSIGPRRFLVGLSKNNNTREIADAAEYLAVHLLTEQHFAVARLFATTTGDRTDKFAHCDWDTGPHGLPILRAATGWFAARIIERLDLGDHLGILLDPVAAGEPPRADSGAVLRLHAVADLPPGHEA</sequence>
<keyword evidence="2 4" id="KW-0560">Oxidoreductase</keyword>
<dbReference type="PANTHER" id="PTHR30466">
    <property type="entry name" value="FLAVIN REDUCTASE"/>
    <property type="match status" value="1"/>
</dbReference>